<dbReference type="InterPro" id="IPR036366">
    <property type="entry name" value="PGBDSf"/>
</dbReference>
<dbReference type="Pfam" id="PF01471">
    <property type="entry name" value="PG_binding_1"/>
    <property type="match status" value="1"/>
</dbReference>
<dbReference type="EMBL" id="JAERRI010000002">
    <property type="protein sequence ID" value="MBL1088772.1"/>
    <property type="molecule type" value="Genomic_DNA"/>
</dbReference>
<evidence type="ECO:0000256" key="6">
    <source>
        <dbReference type="PROSITE-ProRule" id="PRU01373"/>
    </source>
</evidence>
<dbReference type="Pfam" id="PF03734">
    <property type="entry name" value="YkuD"/>
    <property type="match status" value="1"/>
</dbReference>
<keyword evidence="5 6" id="KW-0961">Cell wall biogenesis/degradation</keyword>
<evidence type="ECO:0000313" key="10">
    <source>
        <dbReference type="Proteomes" id="UP000629371"/>
    </source>
</evidence>
<keyword evidence="3 6" id="KW-0133">Cell shape</keyword>
<sequence length="289" mass="31262">MRRSSGRRAVPVAAAVLVVAALAVGCRPVTVTRTGAPDSKGVRYAPTTPAPPPLTARPAPARHTAPARPHRTGHPAPRAARAVLVVGSRGAQVRELQARLTQLGLFDRAPTGYYASVTATAVRTFQKHQGLPRTGTVQPAAWRALRARTREPSRTELYPPTTRPVGVPDPRCLRGRVICISKRSNTLAWVVDGRVVSAMDVRFGSQYTPTREGTFAIAFKSRRHVSTLYHTAMPYAMFFSGGQAVHYSADFAARGYRGASHGCVNVRDKDKIASLFAAVHRGTKVVVYH</sequence>
<feature type="active site" description="Proton donor/acceptor" evidence="6">
    <location>
        <position position="246"/>
    </location>
</feature>
<comment type="pathway">
    <text evidence="1 6">Cell wall biogenesis; peptidoglycan biosynthesis.</text>
</comment>
<gene>
    <name evidence="9" type="ORF">JK360_05115</name>
</gene>
<organism evidence="9 10">
    <name type="scientific">Streptomyces siderophoricus</name>
    <dbReference type="NCBI Taxonomy" id="2802281"/>
    <lineage>
        <taxon>Bacteria</taxon>
        <taxon>Bacillati</taxon>
        <taxon>Actinomycetota</taxon>
        <taxon>Actinomycetes</taxon>
        <taxon>Kitasatosporales</taxon>
        <taxon>Streptomycetaceae</taxon>
        <taxon>Streptomyces</taxon>
    </lineage>
</organism>
<protein>
    <submittedName>
        <fullName evidence="9">Murein L,D-transpeptidase</fullName>
    </submittedName>
</protein>
<dbReference type="InterPro" id="IPR038063">
    <property type="entry name" value="Transpep_catalytic_dom"/>
</dbReference>
<dbReference type="RefSeq" id="WP_201801822.1">
    <property type="nucleotide sequence ID" value="NZ_JAERRI010000002.1"/>
</dbReference>
<evidence type="ECO:0000256" key="3">
    <source>
        <dbReference type="ARBA" id="ARBA00022960"/>
    </source>
</evidence>
<feature type="active site" description="Nucleophile" evidence="6">
    <location>
        <position position="263"/>
    </location>
</feature>
<name>A0ABS1ML88_9ACTN</name>
<accession>A0ABS1ML88</accession>
<feature type="compositionally biased region" description="Low complexity" evidence="7">
    <location>
        <begin position="56"/>
        <end position="67"/>
    </location>
</feature>
<dbReference type="Proteomes" id="UP000629371">
    <property type="component" value="Unassembled WGS sequence"/>
</dbReference>
<keyword evidence="4 6" id="KW-0573">Peptidoglycan synthesis</keyword>
<evidence type="ECO:0000256" key="7">
    <source>
        <dbReference type="SAM" id="MobiDB-lite"/>
    </source>
</evidence>
<feature type="domain" description="L,D-TPase catalytic" evidence="8">
    <location>
        <begin position="176"/>
        <end position="288"/>
    </location>
</feature>
<dbReference type="InterPro" id="IPR050979">
    <property type="entry name" value="LD-transpeptidase"/>
</dbReference>
<proteinExistence type="predicted"/>
<evidence type="ECO:0000259" key="8">
    <source>
        <dbReference type="PROSITE" id="PS52029"/>
    </source>
</evidence>
<dbReference type="SUPFAM" id="SSF47090">
    <property type="entry name" value="PGBD-like"/>
    <property type="match status" value="1"/>
</dbReference>
<dbReference type="Gene3D" id="1.10.101.10">
    <property type="entry name" value="PGBD-like superfamily/PGBD"/>
    <property type="match status" value="1"/>
</dbReference>
<keyword evidence="10" id="KW-1185">Reference proteome</keyword>
<evidence type="ECO:0000256" key="5">
    <source>
        <dbReference type="ARBA" id="ARBA00023316"/>
    </source>
</evidence>
<dbReference type="InterPro" id="IPR002477">
    <property type="entry name" value="Peptidoglycan-bd-like"/>
</dbReference>
<dbReference type="PANTHER" id="PTHR30582">
    <property type="entry name" value="L,D-TRANSPEPTIDASE"/>
    <property type="match status" value="1"/>
</dbReference>
<dbReference type="InterPro" id="IPR036365">
    <property type="entry name" value="PGBD-like_sf"/>
</dbReference>
<keyword evidence="2" id="KW-0808">Transferase</keyword>
<comment type="caution">
    <text evidence="9">The sequence shown here is derived from an EMBL/GenBank/DDBJ whole genome shotgun (WGS) entry which is preliminary data.</text>
</comment>
<evidence type="ECO:0000313" key="9">
    <source>
        <dbReference type="EMBL" id="MBL1088772.1"/>
    </source>
</evidence>
<dbReference type="PROSITE" id="PS52029">
    <property type="entry name" value="LD_TPASE"/>
    <property type="match status" value="1"/>
</dbReference>
<feature type="region of interest" description="Disordered" evidence="7">
    <location>
        <begin position="34"/>
        <end position="77"/>
    </location>
</feature>
<evidence type="ECO:0000256" key="1">
    <source>
        <dbReference type="ARBA" id="ARBA00004752"/>
    </source>
</evidence>
<dbReference type="PANTHER" id="PTHR30582:SF33">
    <property type="entry name" value="EXPORTED PROTEIN"/>
    <property type="match status" value="1"/>
</dbReference>
<dbReference type="CDD" id="cd16913">
    <property type="entry name" value="YkuD_like"/>
    <property type="match status" value="1"/>
</dbReference>
<evidence type="ECO:0000256" key="4">
    <source>
        <dbReference type="ARBA" id="ARBA00022984"/>
    </source>
</evidence>
<evidence type="ECO:0000256" key="2">
    <source>
        <dbReference type="ARBA" id="ARBA00022679"/>
    </source>
</evidence>
<dbReference type="PROSITE" id="PS51257">
    <property type="entry name" value="PROKAR_LIPOPROTEIN"/>
    <property type="match status" value="1"/>
</dbReference>
<reference evidence="9 10" key="1">
    <citation type="submission" date="2021-01" db="EMBL/GenBank/DDBJ databases">
        <title>WGS of actinomycetes isolated from Thailand.</title>
        <authorList>
            <person name="Thawai C."/>
        </authorList>
    </citation>
    <scope>NUCLEOTIDE SEQUENCE [LARGE SCALE GENOMIC DNA]</scope>
    <source>
        <strain evidence="9 10">CH9-7</strain>
    </source>
</reference>
<dbReference type="SUPFAM" id="SSF141523">
    <property type="entry name" value="L,D-transpeptidase catalytic domain-like"/>
    <property type="match status" value="1"/>
</dbReference>
<dbReference type="InterPro" id="IPR005490">
    <property type="entry name" value="LD_TPept_cat_dom"/>
</dbReference>
<dbReference type="Gene3D" id="2.40.440.10">
    <property type="entry name" value="L,D-transpeptidase catalytic domain-like"/>
    <property type="match status" value="1"/>
</dbReference>